<name>A0A1I3BB76_9PLAN</name>
<protein>
    <submittedName>
        <fullName evidence="2">Uncharacterized protein</fullName>
    </submittedName>
</protein>
<sequence>MPGTNGTRQQFVASAFIAAAILLLLCGSTFYFRKSKEVESAHVRGKLGRIRLAIIQWNSERGSLRRVTTDDQGKEVGWRCLIAPLLENELSQLPPNQGLAGCTSFSAPGNLRIAGDGGSANWTSFVAVYEAGAEQHPSNEIASGFSVIAIRQSGIPWNSSRDFTAAEFESILWDRLKKGESIEFLSRDGKIGTFQGPTATYYGDAHSIIEHLK</sequence>
<keyword evidence="3" id="KW-1185">Reference proteome</keyword>
<gene>
    <name evidence="2" type="ORF">SAMN05421753_101354</name>
</gene>
<evidence type="ECO:0000313" key="2">
    <source>
        <dbReference type="EMBL" id="SFH59553.1"/>
    </source>
</evidence>
<accession>A0A1I3BB76</accession>
<dbReference type="EMBL" id="FOQD01000001">
    <property type="protein sequence ID" value="SFH59553.1"/>
    <property type="molecule type" value="Genomic_DNA"/>
</dbReference>
<organism evidence="2 3">
    <name type="scientific">Planctomicrobium piriforme</name>
    <dbReference type="NCBI Taxonomy" id="1576369"/>
    <lineage>
        <taxon>Bacteria</taxon>
        <taxon>Pseudomonadati</taxon>
        <taxon>Planctomycetota</taxon>
        <taxon>Planctomycetia</taxon>
        <taxon>Planctomycetales</taxon>
        <taxon>Planctomycetaceae</taxon>
        <taxon>Planctomicrobium</taxon>
    </lineage>
</organism>
<feature type="transmembrane region" description="Helical" evidence="1">
    <location>
        <begin position="12"/>
        <end position="32"/>
    </location>
</feature>
<evidence type="ECO:0000256" key="1">
    <source>
        <dbReference type="SAM" id="Phobius"/>
    </source>
</evidence>
<dbReference type="STRING" id="1576369.SAMN05421753_101354"/>
<dbReference type="AlphaFoldDB" id="A0A1I3BB76"/>
<keyword evidence="1" id="KW-1133">Transmembrane helix</keyword>
<reference evidence="3" key="1">
    <citation type="submission" date="2016-10" db="EMBL/GenBank/DDBJ databases">
        <authorList>
            <person name="Varghese N."/>
            <person name="Submissions S."/>
        </authorList>
    </citation>
    <scope>NUCLEOTIDE SEQUENCE [LARGE SCALE GENOMIC DNA]</scope>
    <source>
        <strain evidence="3">DSM 26348</strain>
    </source>
</reference>
<evidence type="ECO:0000313" key="3">
    <source>
        <dbReference type="Proteomes" id="UP000199518"/>
    </source>
</evidence>
<proteinExistence type="predicted"/>
<dbReference type="Proteomes" id="UP000199518">
    <property type="component" value="Unassembled WGS sequence"/>
</dbReference>
<keyword evidence="1" id="KW-0472">Membrane</keyword>
<keyword evidence="1" id="KW-0812">Transmembrane</keyword>